<name>A0A9X2V8Q6_9BACT</name>
<dbReference type="GO" id="GO:0102388">
    <property type="term" value="F:UDP-N,N'-diacetylbacillosamine 2-epimerase activity"/>
    <property type="evidence" value="ECO:0007669"/>
    <property type="project" value="UniProtKB-EC"/>
</dbReference>
<keyword evidence="2" id="KW-0326">Glycosidase</keyword>
<feature type="domain" description="UDP-N-acetylglucosamine 2-epimerase" evidence="1">
    <location>
        <begin position="24"/>
        <end position="371"/>
    </location>
</feature>
<dbReference type="SUPFAM" id="SSF53756">
    <property type="entry name" value="UDP-Glycosyltransferase/glycogen phosphorylase"/>
    <property type="match status" value="1"/>
</dbReference>
<dbReference type="AlphaFoldDB" id="A0A9X2V8Q6"/>
<protein>
    <submittedName>
        <fullName evidence="2">UDP-N-acetylglucosamine 2-epimerase (Non-hydrolyzing)/GDP/UDP-N,N'-diacetylbacillosamine 2-epimerase (Hydrolyzing)</fullName>
        <ecNumber evidence="2">3.2.1.184</ecNumber>
        <ecNumber evidence="2">5.1.3.14</ecNumber>
    </submittedName>
</protein>
<dbReference type="Pfam" id="PF02350">
    <property type="entry name" value="Epimerase_2"/>
    <property type="match status" value="1"/>
</dbReference>
<evidence type="ECO:0000259" key="1">
    <source>
        <dbReference type="Pfam" id="PF02350"/>
    </source>
</evidence>
<dbReference type="PANTHER" id="PTHR43174">
    <property type="entry name" value="UDP-N-ACETYLGLUCOSAMINE 2-EPIMERASE"/>
    <property type="match status" value="1"/>
</dbReference>
<dbReference type="RefSeq" id="WP_259040452.1">
    <property type="nucleotide sequence ID" value="NZ_JANUBL010000009.1"/>
</dbReference>
<dbReference type="GO" id="GO:0008761">
    <property type="term" value="F:UDP-N-acetylglucosamine 2-epimerase activity"/>
    <property type="evidence" value="ECO:0007669"/>
    <property type="project" value="UniProtKB-EC"/>
</dbReference>
<dbReference type="InterPro" id="IPR020004">
    <property type="entry name" value="UDP-GlcNAc_Epase"/>
</dbReference>
<proteinExistence type="predicted"/>
<dbReference type="EC" id="3.2.1.184" evidence="2"/>
<evidence type="ECO:0000313" key="3">
    <source>
        <dbReference type="Proteomes" id="UP001155144"/>
    </source>
</evidence>
<dbReference type="EC" id="5.1.3.14" evidence="2"/>
<organism evidence="2 3">
    <name type="scientific">Salinibacter ruber</name>
    <dbReference type="NCBI Taxonomy" id="146919"/>
    <lineage>
        <taxon>Bacteria</taxon>
        <taxon>Pseudomonadati</taxon>
        <taxon>Rhodothermota</taxon>
        <taxon>Rhodothermia</taxon>
        <taxon>Rhodothermales</taxon>
        <taxon>Salinibacteraceae</taxon>
        <taxon>Salinibacter</taxon>
    </lineage>
</organism>
<evidence type="ECO:0000313" key="2">
    <source>
        <dbReference type="EMBL" id="MCS4122748.1"/>
    </source>
</evidence>
<sequence length="393" mass="43267">MAKRRICFVTGARAEYGLLQWVLHEIKEDPDLELQIIATGMHLSPEFGLTYQAIEEDGFEIDEKVEMLLSSETSTGVAKSMGLGTVGIAEAFDRLAPDVALIPCDRYEALAAAQVALVKRIPIAHVYGGETTEGAIDEAIRHSLTKMALLHYVSAEPHRERVIQLGEEPERVKNFGAPQLDHLNRLDLLDRHAFEDSIGFKLGDPTFLITYHPTTLRETPVEKEVSELLEALDHFSKARLIFTKSNADTGGQTINKMIEDYAEGNPERARVYSSLGQRRYLSASHHVDAVVGNSSSGLIEAPAIPVPTVNIGDRQKGRLRAESVIDCKTDSRSIVDAIEKALSSPFQTTLEGVSSPYGEGNAAPQICEHLKEAEIGDLAKSFYDLPVSDKIYR</sequence>
<comment type="caution">
    <text evidence="2">The sequence shown here is derived from an EMBL/GenBank/DDBJ whole genome shotgun (WGS) entry which is preliminary data.</text>
</comment>
<reference evidence="2" key="1">
    <citation type="submission" date="2022-08" db="EMBL/GenBank/DDBJ databases">
        <title>Genomic Encyclopedia of Type Strains, Phase V (KMG-V): Genome sequencing to study the core and pangenomes of soil and plant-associated prokaryotes.</title>
        <authorList>
            <person name="Whitman W."/>
        </authorList>
    </citation>
    <scope>NUCLEOTIDE SEQUENCE</scope>
    <source>
        <strain evidence="2">SP3026</strain>
    </source>
</reference>
<dbReference type="CDD" id="cd03786">
    <property type="entry name" value="GTB_UDP-GlcNAc_2-Epimerase"/>
    <property type="match status" value="1"/>
</dbReference>
<dbReference type="Proteomes" id="UP001155144">
    <property type="component" value="Unassembled WGS sequence"/>
</dbReference>
<dbReference type="EMBL" id="JANUBL010000009">
    <property type="protein sequence ID" value="MCS4122748.1"/>
    <property type="molecule type" value="Genomic_DNA"/>
</dbReference>
<keyword evidence="2" id="KW-0413">Isomerase</keyword>
<dbReference type="InterPro" id="IPR003331">
    <property type="entry name" value="UDP_GlcNAc_Epimerase_2_dom"/>
</dbReference>
<dbReference type="Gene3D" id="3.40.50.2000">
    <property type="entry name" value="Glycogen Phosphorylase B"/>
    <property type="match status" value="2"/>
</dbReference>
<dbReference type="GO" id="GO:0006047">
    <property type="term" value="P:UDP-N-acetylglucosamine metabolic process"/>
    <property type="evidence" value="ECO:0007669"/>
    <property type="project" value="InterPro"/>
</dbReference>
<keyword evidence="2" id="KW-0378">Hydrolase</keyword>
<dbReference type="InterPro" id="IPR029767">
    <property type="entry name" value="WecB-like"/>
</dbReference>
<gene>
    <name evidence="2" type="ORF">GGP45_003115</name>
</gene>
<accession>A0A9X2V8Q6</accession>
<dbReference type="NCBIfam" id="TIGR03568">
    <property type="entry name" value="NeuC_NnaA"/>
    <property type="match status" value="1"/>
</dbReference>
<dbReference type="PANTHER" id="PTHR43174:SF3">
    <property type="entry name" value="UDP-N-ACETYLGLUCOSAMINE 2-EPIMERASE"/>
    <property type="match status" value="1"/>
</dbReference>